<evidence type="ECO:0000313" key="4">
    <source>
        <dbReference type="EMBL" id="SHI65926.1"/>
    </source>
</evidence>
<dbReference type="InterPro" id="IPR045079">
    <property type="entry name" value="Oxoprolinase-like"/>
</dbReference>
<evidence type="ECO:0000313" key="5">
    <source>
        <dbReference type="Proteomes" id="UP000184452"/>
    </source>
</evidence>
<name>A0A1M6CY64_9ACTN</name>
<dbReference type="PANTHER" id="PTHR11365:SF23">
    <property type="entry name" value="HYPOTHETICAL 5-OXOPROLINASE (EUROFUNG)-RELATED"/>
    <property type="match status" value="1"/>
</dbReference>
<dbReference type="EMBL" id="FQZK01000001">
    <property type="protein sequence ID" value="SHI65926.1"/>
    <property type="molecule type" value="Genomic_DNA"/>
</dbReference>
<dbReference type="InterPro" id="IPR008040">
    <property type="entry name" value="Hydant_A_N"/>
</dbReference>
<gene>
    <name evidence="4" type="ORF">SAMN05421803_101860</name>
</gene>
<dbReference type="Proteomes" id="UP000184452">
    <property type="component" value="Unassembled WGS sequence"/>
</dbReference>
<accession>A0A1M6CY64</accession>
<dbReference type="OrthoDB" id="9768323at2"/>
<dbReference type="RefSeq" id="WP_073375084.1">
    <property type="nucleotide sequence ID" value="NZ_FQZK01000001.1"/>
</dbReference>
<evidence type="ECO:0000259" key="3">
    <source>
        <dbReference type="Pfam" id="PF19278"/>
    </source>
</evidence>
<dbReference type="InterPro" id="IPR049517">
    <property type="entry name" value="ACX-like_C"/>
</dbReference>
<dbReference type="Pfam" id="PF01968">
    <property type="entry name" value="Hydantoinase_A"/>
    <property type="match status" value="1"/>
</dbReference>
<feature type="domain" description="Acetophenone carboxylase-like C-terminal" evidence="3">
    <location>
        <begin position="511"/>
        <end position="673"/>
    </location>
</feature>
<feature type="domain" description="Hydantoinase/oxoprolinase N-terminal" evidence="2">
    <location>
        <begin position="10"/>
        <end position="187"/>
    </location>
</feature>
<evidence type="ECO:0000259" key="2">
    <source>
        <dbReference type="Pfam" id="PF05378"/>
    </source>
</evidence>
<dbReference type="Pfam" id="PF19278">
    <property type="entry name" value="Hydant_A_C"/>
    <property type="match status" value="1"/>
</dbReference>
<dbReference type="InterPro" id="IPR002821">
    <property type="entry name" value="Hydantoinase_A"/>
</dbReference>
<reference evidence="4 5" key="1">
    <citation type="submission" date="2016-11" db="EMBL/GenBank/DDBJ databases">
        <authorList>
            <person name="Jaros S."/>
            <person name="Januszkiewicz K."/>
            <person name="Wedrychowicz H."/>
        </authorList>
    </citation>
    <scope>NUCLEOTIDE SEQUENCE [LARGE SCALE GENOMIC DNA]</scope>
    <source>
        <strain evidence="4 5">CGMCC 4.5723</strain>
    </source>
</reference>
<dbReference type="GO" id="GO:0005829">
    <property type="term" value="C:cytosol"/>
    <property type="evidence" value="ECO:0007669"/>
    <property type="project" value="TreeGrafter"/>
</dbReference>
<proteinExistence type="predicted"/>
<dbReference type="AlphaFoldDB" id="A0A1M6CY64"/>
<dbReference type="Pfam" id="PF05378">
    <property type="entry name" value="Hydant_A_N"/>
    <property type="match status" value="1"/>
</dbReference>
<feature type="domain" description="Hydantoinase A/oxoprolinase" evidence="1">
    <location>
        <begin position="208"/>
        <end position="494"/>
    </location>
</feature>
<dbReference type="PANTHER" id="PTHR11365">
    <property type="entry name" value="5-OXOPROLINASE RELATED"/>
    <property type="match status" value="1"/>
</dbReference>
<dbReference type="STRING" id="758803.SAMN05421803_101860"/>
<dbReference type="GO" id="GO:0017168">
    <property type="term" value="F:5-oxoprolinase (ATP-hydrolyzing) activity"/>
    <property type="evidence" value="ECO:0007669"/>
    <property type="project" value="TreeGrafter"/>
</dbReference>
<keyword evidence="5" id="KW-1185">Reference proteome</keyword>
<protein>
    <submittedName>
        <fullName evidence="4">N-methylhydantoinase A</fullName>
    </submittedName>
</protein>
<organism evidence="4 5">
    <name type="scientific">Nocardiopsis flavescens</name>
    <dbReference type="NCBI Taxonomy" id="758803"/>
    <lineage>
        <taxon>Bacteria</taxon>
        <taxon>Bacillati</taxon>
        <taxon>Actinomycetota</taxon>
        <taxon>Actinomycetes</taxon>
        <taxon>Streptosporangiales</taxon>
        <taxon>Nocardiopsidaceae</taxon>
        <taxon>Nocardiopsis</taxon>
    </lineage>
</organism>
<sequence>MTDTNERPLRLAVDIGGTFVDALAYDETTGRVSLHKASTTPAAPAEGVMEAVRGLAEDLAPVAAFVHGTTLGLNAILQRRGADVGIITNEGFRDLFEVARAAIPADHMYDFSYAPPPVLVPRRHRLGVPGRLDAQGREVQALDEDAVREAGRVLVEEHGLGSIAVCFLHSYADPRHEQRAGEILREAFPHVSVSLSTDITREYREYERTSTAVMDAYIRPVLNDYISALEAGLRDRGLADPLHIMRSGGGAMTADLARSAPLTTVLSGPAGGVVGAGHLASELGIGRLLSFDVGGTSIDSCVIVDGEPSEVHEASIDGFPLLIPIFDLRTIGAGGGSIAWVDDGLLRVGPHSAGAVPGPVAYGQGGTEPTVTDAALTLGYLDAAEFLGGRMGVDADAAAEAVRQKIAEPLGVDTAEAAASVFRVMMARSVGALREITVERGLDPREFTLLAFGGAGPMLGPMLAREMGIATTVVPRVPAAFSAFGMLMSDLEYEFSGTVLRALDEEGLAGLAPVFGDLEEQARSVLAEQGIREEQGRLVRRVDVRYRGQEHTLGIDLEPGDTAGAVRDRFHALHRSRYGHAMDEPCEVMTVRVRAVGRLPKPALAPEEPARGPAVACGSRKAFDLATGAVAEFAVHRRGDLAPGHRVAGPAIVEEGTATTVLFGDQVLTLDAYGHLLVTAAADAGTTTGEEHP</sequence>
<dbReference type="GO" id="GO:0006749">
    <property type="term" value="P:glutathione metabolic process"/>
    <property type="evidence" value="ECO:0007669"/>
    <property type="project" value="TreeGrafter"/>
</dbReference>
<evidence type="ECO:0000259" key="1">
    <source>
        <dbReference type="Pfam" id="PF01968"/>
    </source>
</evidence>